<feature type="transmembrane region" description="Helical" evidence="8">
    <location>
        <begin position="154"/>
        <end position="174"/>
    </location>
</feature>
<comment type="similarity">
    <text evidence="2">Belongs to the peptidase A24 family.</text>
</comment>
<dbReference type="AlphaFoldDB" id="A0A0F9HIZ6"/>
<dbReference type="GO" id="GO:0006465">
    <property type="term" value="P:signal peptide processing"/>
    <property type="evidence" value="ECO:0007669"/>
    <property type="project" value="TreeGrafter"/>
</dbReference>
<feature type="transmembrane region" description="Helical" evidence="8">
    <location>
        <begin position="126"/>
        <end position="142"/>
    </location>
</feature>
<dbReference type="GO" id="GO:0005886">
    <property type="term" value="C:plasma membrane"/>
    <property type="evidence" value="ECO:0007669"/>
    <property type="project" value="UniProtKB-SubCell"/>
</dbReference>
<feature type="non-terminal residue" evidence="11">
    <location>
        <position position="182"/>
    </location>
</feature>
<dbReference type="Gene3D" id="1.20.120.1220">
    <property type="match status" value="1"/>
</dbReference>
<keyword evidence="5 8" id="KW-0812">Transmembrane</keyword>
<organism evidence="11">
    <name type="scientific">marine sediment metagenome</name>
    <dbReference type="NCBI Taxonomy" id="412755"/>
    <lineage>
        <taxon>unclassified sequences</taxon>
        <taxon>metagenomes</taxon>
        <taxon>ecological metagenomes</taxon>
    </lineage>
</organism>
<keyword evidence="6 8" id="KW-1133">Transmembrane helix</keyword>
<keyword evidence="4" id="KW-0997">Cell inner membrane</keyword>
<keyword evidence="3" id="KW-1003">Cell membrane</keyword>
<evidence type="ECO:0000259" key="10">
    <source>
        <dbReference type="Pfam" id="PF06750"/>
    </source>
</evidence>
<evidence type="ECO:0000256" key="1">
    <source>
        <dbReference type="ARBA" id="ARBA00004429"/>
    </source>
</evidence>
<feature type="domain" description="Prepilin type IV endopeptidase peptidase" evidence="9">
    <location>
        <begin position="104"/>
        <end position="182"/>
    </location>
</feature>
<feature type="transmembrane region" description="Helical" evidence="8">
    <location>
        <begin position="97"/>
        <end position="119"/>
    </location>
</feature>
<evidence type="ECO:0000259" key="9">
    <source>
        <dbReference type="Pfam" id="PF01478"/>
    </source>
</evidence>
<evidence type="ECO:0000256" key="5">
    <source>
        <dbReference type="ARBA" id="ARBA00022692"/>
    </source>
</evidence>
<protein>
    <recommendedName>
        <fullName evidence="12">Peptidase A24A N-terminal domain-containing protein</fullName>
    </recommendedName>
</protein>
<dbReference type="InterPro" id="IPR014032">
    <property type="entry name" value="Peptidase_A24A_bac"/>
</dbReference>
<name>A0A0F9HIZ6_9ZZZZ</name>
<evidence type="ECO:0000313" key="11">
    <source>
        <dbReference type="EMBL" id="KKM03142.1"/>
    </source>
</evidence>
<evidence type="ECO:0000256" key="2">
    <source>
        <dbReference type="ARBA" id="ARBA00005801"/>
    </source>
</evidence>
<feature type="transmembrane region" description="Helical" evidence="8">
    <location>
        <begin position="73"/>
        <end position="91"/>
    </location>
</feature>
<comment type="caution">
    <text evidence="11">The sequence shown here is derived from an EMBL/GenBank/DDBJ whole genome shotgun (WGS) entry which is preliminary data.</text>
</comment>
<accession>A0A0F9HIZ6</accession>
<dbReference type="InterPro" id="IPR010627">
    <property type="entry name" value="Prepilin_pept_A24_N"/>
</dbReference>
<evidence type="ECO:0000256" key="6">
    <source>
        <dbReference type="ARBA" id="ARBA00022989"/>
    </source>
</evidence>
<evidence type="ECO:0000256" key="8">
    <source>
        <dbReference type="SAM" id="Phobius"/>
    </source>
</evidence>
<evidence type="ECO:0000256" key="7">
    <source>
        <dbReference type="ARBA" id="ARBA00023136"/>
    </source>
</evidence>
<dbReference type="PANTHER" id="PTHR30487">
    <property type="entry name" value="TYPE 4 PREPILIN-LIKE PROTEINS LEADER PEPTIDE-PROCESSING ENZYME"/>
    <property type="match status" value="1"/>
</dbReference>
<dbReference type="PANTHER" id="PTHR30487:SF0">
    <property type="entry name" value="PREPILIN LEADER PEPTIDASE_N-METHYLTRANSFERASE-RELATED"/>
    <property type="match status" value="1"/>
</dbReference>
<dbReference type="EMBL" id="LAZR01016754">
    <property type="protein sequence ID" value="KKM03142.1"/>
    <property type="molecule type" value="Genomic_DNA"/>
</dbReference>
<reference evidence="11" key="1">
    <citation type="journal article" date="2015" name="Nature">
        <title>Complex archaea that bridge the gap between prokaryotes and eukaryotes.</title>
        <authorList>
            <person name="Spang A."/>
            <person name="Saw J.H."/>
            <person name="Jorgensen S.L."/>
            <person name="Zaremba-Niedzwiedzka K."/>
            <person name="Martijn J."/>
            <person name="Lind A.E."/>
            <person name="van Eijk R."/>
            <person name="Schleper C."/>
            <person name="Guy L."/>
            <person name="Ettema T.J."/>
        </authorList>
    </citation>
    <scope>NUCLEOTIDE SEQUENCE</scope>
</reference>
<feature type="domain" description="Prepilin peptidase A24 N-terminal" evidence="10">
    <location>
        <begin position="10"/>
        <end position="92"/>
    </location>
</feature>
<dbReference type="InterPro" id="IPR050882">
    <property type="entry name" value="Prepilin_peptidase/N-MTase"/>
</dbReference>
<evidence type="ECO:0000256" key="4">
    <source>
        <dbReference type="ARBA" id="ARBA00022519"/>
    </source>
</evidence>
<dbReference type="Pfam" id="PF01478">
    <property type="entry name" value="Peptidase_A24"/>
    <property type="match status" value="1"/>
</dbReference>
<proteinExistence type="inferred from homology"/>
<keyword evidence="7 8" id="KW-0472">Membrane</keyword>
<dbReference type="PRINTS" id="PR00864">
    <property type="entry name" value="PREPILNPTASE"/>
</dbReference>
<dbReference type="InterPro" id="IPR000045">
    <property type="entry name" value="Prepilin_IV_endopep_pep"/>
</dbReference>
<sequence length="182" mass="19844">MTLELVFIGLLGLAIGSFLNVCIHRLPRQESIVHPPSRCPGCGASIRAWDNIPILSYLILAGKCRACKKRISLRYPLVEALNGVLFVLVYLRYGTGWHLPVLLAFVSSLIVITFIDLDFQIIPDRISLPWIAIGLIASATVLPDPFMRSESMGWANSLMGAAAGFVLFLFIVIASRGGMGMG</sequence>
<dbReference type="Pfam" id="PF06750">
    <property type="entry name" value="A24_N_bact"/>
    <property type="match status" value="1"/>
</dbReference>
<feature type="transmembrane region" description="Helical" evidence="8">
    <location>
        <begin position="6"/>
        <end position="23"/>
    </location>
</feature>
<evidence type="ECO:0008006" key="12">
    <source>
        <dbReference type="Google" id="ProtNLM"/>
    </source>
</evidence>
<gene>
    <name evidence="11" type="ORF">LCGC14_1777370</name>
</gene>
<comment type="subcellular location">
    <subcellularLocation>
        <location evidence="1">Cell inner membrane</location>
        <topology evidence="1">Multi-pass membrane protein</topology>
    </subcellularLocation>
</comment>
<dbReference type="GO" id="GO:0004190">
    <property type="term" value="F:aspartic-type endopeptidase activity"/>
    <property type="evidence" value="ECO:0007669"/>
    <property type="project" value="InterPro"/>
</dbReference>
<evidence type="ECO:0000256" key="3">
    <source>
        <dbReference type="ARBA" id="ARBA00022475"/>
    </source>
</evidence>